<dbReference type="OrthoDB" id="5429427at2759"/>
<dbReference type="Proteomes" id="UP001140510">
    <property type="component" value="Unassembled WGS sequence"/>
</dbReference>
<feature type="compositionally biased region" description="Basic residues" evidence="1">
    <location>
        <begin position="430"/>
        <end position="443"/>
    </location>
</feature>
<feature type="region of interest" description="Disordered" evidence="1">
    <location>
        <begin position="395"/>
        <end position="454"/>
    </location>
</feature>
<keyword evidence="4" id="KW-1185">Reference proteome</keyword>
<protein>
    <recommendedName>
        <fullName evidence="2">DUF7587 domain-containing protein</fullName>
    </recommendedName>
</protein>
<evidence type="ECO:0000313" key="4">
    <source>
        <dbReference type="Proteomes" id="UP001140510"/>
    </source>
</evidence>
<comment type="caution">
    <text evidence="3">The sequence shown here is derived from an EMBL/GenBank/DDBJ whole genome shotgun (WGS) entry which is preliminary data.</text>
</comment>
<accession>A0A9W8Z1B2</accession>
<evidence type="ECO:0000313" key="3">
    <source>
        <dbReference type="EMBL" id="KAJ4395649.1"/>
    </source>
</evidence>
<feature type="compositionally biased region" description="Basic and acidic residues" evidence="1">
    <location>
        <begin position="51"/>
        <end position="61"/>
    </location>
</feature>
<dbReference type="InterPro" id="IPR056009">
    <property type="entry name" value="DUF7587"/>
</dbReference>
<feature type="compositionally biased region" description="Basic and acidic residues" evidence="1">
    <location>
        <begin position="395"/>
        <end position="404"/>
    </location>
</feature>
<dbReference type="AlphaFoldDB" id="A0A9W8Z1B2"/>
<feature type="domain" description="DUF7587" evidence="2">
    <location>
        <begin position="97"/>
        <end position="255"/>
    </location>
</feature>
<dbReference type="EMBL" id="JAPEVA010000150">
    <property type="protein sequence ID" value="KAJ4395649.1"/>
    <property type="molecule type" value="Genomic_DNA"/>
</dbReference>
<gene>
    <name evidence="3" type="ORF">N0V91_010715</name>
</gene>
<feature type="compositionally biased region" description="Basic and acidic residues" evidence="1">
    <location>
        <begin position="32"/>
        <end position="41"/>
    </location>
</feature>
<organism evidence="3 4">
    <name type="scientific">Didymella pomorum</name>
    <dbReference type="NCBI Taxonomy" id="749634"/>
    <lineage>
        <taxon>Eukaryota</taxon>
        <taxon>Fungi</taxon>
        <taxon>Dikarya</taxon>
        <taxon>Ascomycota</taxon>
        <taxon>Pezizomycotina</taxon>
        <taxon>Dothideomycetes</taxon>
        <taxon>Pleosporomycetidae</taxon>
        <taxon>Pleosporales</taxon>
        <taxon>Pleosporineae</taxon>
        <taxon>Didymellaceae</taxon>
        <taxon>Didymella</taxon>
    </lineage>
</organism>
<sequence length="497" mass="56411">MPCTPSSTPEPRHSPAPSIEDNVSAATTSQRDVSDHVEVAPRSRSPAPEESDLRRVPNLESLSDKQEMKYIGKLVGPVKITSSEEDERIRANSNIRPDEVFRTFHEESKTASVYMADGNQPKHRQAEGFKIDPKYAFQPLWLPDLRRDLTLNRVDRHLNWPMVEDPSSYVSTFNAEYWATKRARFHANESAKIAHRSSIAAITTKSLAAATVQAIYKTTWMRHTRRGKGNPILKEEIYKTYLPVKIPVWIRQTAVPSDGSAVTLKQLKASGTELWVSITELRRSDLRLVSKKTDLFASIMEKGHDYEWLCLGGILKTHVTRVTPFDGFKLHSEVGSSIVWSKKSPTHYIYDRKIQQWRLDSRLYALAVFRDWKAAAARLKARKAKAELKAKEEEEAQKKQEAEQRIAGQHAAIKPSKPKTGSLWKIANKTTRKTIGKPSRGKRKLNDAEDSGEEKCIRAPKVVRTEAEIWDLLIATAQKDVKPIEELRRKRAGSAHL</sequence>
<feature type="region of interest" description="Disordered" evidence="1">
    <location>
        <begin position="1"/>
        <end position="61"/>
    </location>
</feature>
<name>A0A9W8Z1B2_9PLEO</name>
<evidence type="ECO:0000256" key="1">
    <source>
        <dbReference type="SAM" id="MobiDB-lite"/>
    </source>
</evidence>
<dbReference type="Pfam" id="PF24494">
    <property type="entry name" value="DUF7587"/>
    <property type="match status" value="1"/>
</dbReference>
<evidence type="ECO:0000259" key="2">
    <source>
        <dbReference type="Pfam" id="PF24494"/>
    </source>
</evidence>
<proteinExistence type="predicted"/>
<reference evidence="3" key="1">
    <citation type="submission" date="2022-10" db="EMBL/GenBank/DDBJ databases">
        <title>Tapping the CABI collections for fungal endophytes: first genome assemblies for Collariella, Neodidymelliopsis, Ascochyta clinopodiicola, Didymella pomorum, Didymosphaeria variabile, Neocosmospora piperis and Neocucurbitaria cava.</title>
        <authorList>
            <person name="Hill R."/>
        </authorList>
    </citation>
    <scope>NUCLEOTIDE SEQUENCE</scope>
    <source>
        <strain evidence="3">IMI 355091</strain>
    </source>
</reference>